<proteinExistence type="predicted"/>
<evidence type="ECO:0000256" key="2">
    <source>
        <dbReference type="ARBA" id="ARBA00022448"/>
    </source>
</evidence>
<evidence type="ECO:0000256" key="4">
    <source>
        <dbReference type="ARBA" id="ARBA00022741"/>
    </source>
</evidence>
<comment type="caution">
    <text evidence="11">The sequence shown here is derived from an EMBL/GenBank/DDBJ whole genome shotgun (WGS) entry which is preliminary data.</text>
</comment>
<protein>
    <submittedName>
        <fullName evidence="11">ABC transporter ATP-binding protein</fullName>
    </submittedName>
</protein>
<evidence type="ECO:0000256" key="5">
    <source>
        <dbReference type="ARBA" id="ARBA00022840"/>
    </source>
</evidence>
<dbReference type="PANTHER" id="PTHR43394:SF1">
    <property type="entry name" value="ATP-BINDING CASSETTE SUB-FAMILY B MEMBER 10, MITOCHONDRIAL"/>
    <property type="match status" value="1"/>
</dbReference>
<evidence type="ECO:0000256" key="3">
    <source>
        <dbReference type="ARBA" id="ARBA00022692"/>
    </source>
</evidence>
<feature type="transmembrane region" description="Helical" evidence="8">
    <location>
        <begin position="69"/>
        <end position="91"/>
    </location>
</feature>
<evidence type="ECO:0000256" key="1">
    <source>
        <dbReference type="ARBA" id="ARBA00004651"/>
    </source>
</evidence>
<feature type="transmembrane region" description="Helical" evidence="8">
    <location>
        <begin position="31"/>
        <end position="57"/>
    </location>
</feature>
<evidence type="ECO:0000256" key="7">
    <source>
        <dbReference type="ARBA" id="ARBA00023136"/>
    </source>
</evidence>
<keyword evidence="6 8" id="KW-1133">Transmembrane helix</keyword>
<dbReference type="GO" id="GO:0016887">
    <property type="term" value="F:ATP hydrolysis activity"/>
    <property type="evidence" value="ECO:0007669"/>
    <property type="project" value="InterPro"/>
</dbReference>
<dbReference type="EMBL" id="JAENIL010000007">
    <property type="protein sequence ID" value="MBK1876163.1"/>
    <property type="molecule type" value="Genomic_DNA"/>
</dbReference>
<dbReference type="SUPFAM" id="SSF52540">
    <property type="entry name" value="P-loop containing nucleoside triphosphate hydrolases"/>
    <property type="match status" value="1"/>
</dbReference>
<accession>A0A934RTI9</accession>
<keyword evidence="12" id="KW-1185">Reference proteome</keyword>
<dbReference type="Proteomes" id="UP000617628">
    <property type="component" value="Unassembled WGS sequence"/>
</dbReference>
<dbReference type="GO" id="GO:0005886">
    <property type="term" value="C:plasma membrane"/>
    <property type="evidence" value="ECO:0007669"/>
    <property type="project" value="UniProtKB-SubCell"/>
</dbReference>
<feature type="domain" description="ABC transmembrane type-1" evidence="10">
    <location>
        <begin position="35"/>
        <end position="315"/>
    </location>
</feature>
<dbReference type="CDD" id="cd03254">
    <property type="entry name" value="ABCC_Glucan_exporter_like"/>
    <property type="match status" value="1"/>
</dbReference>
<keyword evidence="5 11" id="KW-0067">ATP-binding</keyword>
<dbReference type="PROSITE" id="PS50929">
    <property type="entry name" value="ABC_TM1F"/>
    <property type="match status" value="1"/>
</dbReference>
<dbReference type="Gene3D" id="1.20.1560.10">
    <property type="entry name" value="ABC transporter type 1, transmembrane domain"/>
    <property type="match status" value="1"/>
</dbReference>
<evidence type="ECO:0000313" key="12">
    <source>
        <dbReference type="Proteomes" id="UP000617628"/>
    </source>
</evidence>
<dbReference type="GO" id="GO:0015421">
    <property type="term" value="F:ABC-type oligopeptide transporter activity"/>
    <property type="evidence" value="ECO:0007669"/>
    <property type="project" value="TreeGrafter"/>
</dbReference>
<keyword evidence="4" id="KW-0547">Nucleotide-binding</keyword>
<sequence length="627" mass="69938">MTNPPEEEFQSKINFDLWRRIFRFALNHKRLLIPLAASAIVLSLIDAAYPIITMMAVDIVHNGGVAKDLIPPALLFLGLSVTLAALVYVFIRCAGGISHHIAYDIKRDCFKRLQELEFAFYDKQPTGWLISRLTADCDRLSRIMAWGFLDVMWGSFFVFAMTITMLIINWKLALIVLATLPPLIAISVYFQKRMLLTSRLIRKHNARITASYNEGIAGVKTTKTLGRETENLNEFEGMSEDMYSASVRRAFLSAVYLPLVMLIGSVGSGLALWYGGLDVLDETISLGVLVAFISYAGNFFHPINQIATILAEIQGAQAAGERVMSLLATEPKIKDSPEVLQKIAQRSAELQPATPLQDPSTQIATLAIDGYATHINEIQFADVTFSYNEKEQVLKRFNLTVKRGQTIALVGPSGGGKSTIVSLVSRFYEPDSGEVRLNGTDYRQRSLEWLQGQLGIVLQTPHLFNGSVKENIRYGRLEATDEEIRDAAQLVNAHDFIMKLENGYDTTIGEGGARLSTGERQLISFARALIANPQIFIMDEATSSIDTETEKLIQDGMQRVFDGRISFVIAHRLSTIRSADQILVINKGEIEEQGTHQELLANRGHYYELYVNQFRREGETLAIEEAG</sequence>
<dbReference type="Gene3D" id="3.40.50.300">
    <property type="entry name" value="P-loop containing nucleotide triphosphate hydrolases"/>
    <property type="match status" value="1"/>
</dbReference>
<dbReference type="PANTHER" id="PTHR43394">
    <property type="entry name" value="ATP-DEPENDENT PERMEASE MDL1, MITOCHONDRIAL"/>
    <property type="match status" value="1"/>
</dbReference>
<dbReference type="InterPro" id="IPR027417">
    <property type="entry name" value="P-loop_NTPase"/>
</dbReference>
<dbReference type="PROSITE" id="PS50893">
    <property type="entry name" value="ABC_TRANSPORTER_2"/>
    <property type="match status" value="1"/>
</dbReference>
<dbReference type="AlphaFoldDB" id="A0A934RTI9"/>
<keyword evidence="7 8" id="KW-0472">Membrane</keyword>
<evidence type="ECO:0000259" key="10">
    <source>
        <dbReference type="PROSITE" id="PS50929"/>
    </source>
</evidence>
<gene>
    <name evidence="11" type="ORF">JIN87_04740</name>
</gene>
<dbReference type="RefSeq" id="WP_200354380.1">
    <property type="nucleotide sequence ID" value="NZ_JAENIL010000007.1"/>
</dbReference>
<dbReference type="InterPro" id="IPR003439">
    <property type="entry name" value="ABC_transporter-like_ATP-bd"/>
</dbReference>
<dbReference type="InterPro" id="IPR039421">
    <property type="entry name" value="Type_1_exporter"/>
</dbReference>
<dbReference type="GO" id="GO:0005524">
    <property type="term" value="F:ATP binding"/>
    <property type="evidence" value="ECO:0007669"/>
    <property type="project" value="UniProtKB-KW"/>
</dbReference>
<name>A0A934RTI9_9BACT</name>
<feature type="transmembrane region" description="Helical" evidence="8">
    <location>
        <begin position="143"/>
        <end position="166"/>
    </location>
</feature>
<dbReference type="FunFam" id="3.40.50.300:FF:000287">
    <property type="entry name" value="Multidrug ABC transporter ATP-binding protein"/>
    <property type="match status" value="1"/>
</dbReference>
<reference evidence="11" key="1">
    <citation type="submission" date="2021-01" db="EMBL/GenBank/DDBJ databases">
        <title>Modified the classification status of verrucomicrobia.</title>
        <authorList>
            <person name="Feng X."/>
        </authorList>
    </citation>
    <scope>NUCLEOTIDE SEQUENCE</scope>
    <source>
        <strain evidence="11">KCTC 13126</strain>
    </source>
</reference>
<dbReference type="SMART" id="SM00382">
    <property type="entry name" value="AAA"/>
    <property type="match status" value="1"/>
</dbReference>
<organism evidence="11 12">
    <name type="scientific">Pelagicoccus mobilis</name>
    <dbReference type="NCBI Taxonomy" id="415221"/>
    <lineage>
        <taxon>Bacteria</taxon>
        <taxon>Pseudomonadati</taxon>
        <taxon>Verrucomicrobiota</taxon>
        <taxon>Opitutia</taxon>
        <taxon>Puniceicoccales</taxon>
        <taxon>Pelagicoccaceae</taxon>
        <taxon>Pelagicoccus</taxon>
    </lineage>
</organism>
<dbReference type="InterPro" id="IPR036640">
    <property type="entry name" value="ABC1_TM_sf"/>
</dbReference>
<evidence type="ECO:0000256" key="8">
    <source>
        <dbReference type="SAM" id="Phobius"/>
    </source>
</evidence>
<evidence type="ECO:0000259" key="9">
    <source>
        <dbReference type="PROSITE" id="PS50893"/>
    </source>
</evidence>
<feature type="domain" description="ABC transporter" evidence="9">
    <location>
        <begin position="378"/>
        <end position="612"/>
    </location>
</feature>
<dbReference type="Pfam" id="PF00005">
    <property type="entry name" value="ABC_tran"/>
    <property type="match status" value="1"/>
</dbReference>
<keyword evidence="3 8" id="KW-0812">Transmembrane</keyword>
<dbReference type="CDD" id="cd18540">
    <property type="entry name" value="ABC_6TM_exporter_like"/>
    <property type="match status" value="1"/>
</dbReference>
<dbReference type="InterPro" id="IPR003593">
    <property type="entry name" value="AAA+_ATPase"/>
</dbReference>
<dbReference type="SUPFAM" id="SSF90123">
    <property type="entry name" value="ABC transporter transmembrane region"/>
    <property type="match status" value="1"/>
</dbReference>
<dbReference type="InterPro" id="IPR011527">
    <property type="entry name" value="ABC1_TM_dom"/>
</dbReference>
<evidence type="ECO:0000256" key="6">
    <source>
        <dbReference type="ARBA" id="ARBA00022989"/>
    </source>
</evidence>
<feature type="transmembrane region" description="Helical" evidence="8">
    <location>
        <begin position="283"/>
        <end position="300"/>
    </location>
</feature>
<feature type="transmembrane region" description="Helical" evidence="8">
    <location>
        <begin position="250"/>
        <end position="277"/>
    </location>
</feature>
<evidence type="ECO:0000313" key="11">
    <source>
        <dbReference type="EMBL" id="MBK1876163.1"/>
    </source>
</evidence>
<feature type="transmembrane region" description="Helical" evidence="8">
    <location>
        <begin position="172"/>
        <end position="190"/>
    </location>
</feature>
<keyword evidence="2" id="KW-0813">Transport</keyword>
<dbReference type="Pfam" id="PF00664">
    <property type="entry name" value="ABC_membrane"/>
    <property type="match status" value="1"/>
</dbReference>
<comment type="subcellular location">
    <subcellularLocation>
        <location evidence="1">Cell membrane</location>
        <topology evidence="1">Multi-pass membrane protein</topology>
    </subcellularLocation>
</comment>